<dbReference type="PIRSF" id="PIRSF016325">
    <property type="entry name" value="Phstyr_phstse_ac"/>
    <property type="match status" value="1"/>
</dbReference>
<dbReference type="EC" id="5.2.1.8" evidence="7"/>
<keyword evidence="9" id="KW-1185">Reference proteome</keyword>
<dbReference type="GO" id="GO:0003755">
    <property type="term" value="F:peptidyl-prolyl cis-trans isomerase activity"/>
    <property type="evidence" value="ECO:0007669"/>
    <property type="project" value="UniProtKB-KW"/>
</dbReference>
<evidence type="ECO:0000313" key="9">
    <source>
        <dbReference type="Proteomes" id="UP001295423"/>
    </source>
</evidence>
<dbReference type="EMBL" id="CAKOGP040000001">
    <property type="protein sequence ID" value="CAJ1907440.1"/>
    <property type="molecule type" value="Genomic_DNA"/>
</dbReference>
<evidence type="ECO:0000256" key="3">
    <source>
        <dbReference type="ARBA" id="ARBA00011019"/>
    </source>
</evidence>
<keyword evidence="4 7" id="KW-0963">Cytoplasm</keyword>
<dbReference type="InterPro" id="IPR004327">
    <property type="entry name" value="Phstyr_phstse_ac"/>
</dbReference>
<comment type="similarity">
    <text evidence="3 7">Belongs to the PTPA-type PPIase family.</text>
</comment>
<comment type="catalytic activity">
    <reaction evidence="1 7">
        <text>[protein]-peptidylproline (omega=180) = [protein]-peptidylproline (omega=0)</text>
        <dbReference type="Rhea" id="RHEA:16237"/>
        <dbReference type="Rhea" id="RHEA-COMP:10747"/>
        <dbReference type="Rhea" id="RHEA-COMP:10748"/>
        <dbReference type="ChEBI" id="CHEBI:83833"/>
        <dbReference type="ChEBI" id="CHEBI:83834"/>
        <dbReference type="EC" id="5.2.1.8"/>
    </reaction>
</comment>
<keyword evidence="5 7" id="KW-0697">Rotamase</keyword>
<dbReference type="InterPro" id="IPR043170">
    <property type="entry name" value="PTPA_C_lid"/>
</dbReference>
<comment type="caution">
    <text evidence="8">The sequence shown here is derived from an EMBL/GenBank/DDBJ whole genome shotgun (WGS) entry which is preliminary data.</text>
</comment>
<reference evidence="8" key="1">
    <citation type="submission" date="2023-08" db="EMBL/GenBank/DDBJ databases">
        <authorList>
            <person name="Audoor S."/>
            <person name="Bilcke G."/>
        </authorList>
    </citation>
    <scope>NUCLEOTIDE SEQUENCE</scope>
</reference>
<evidence type="ECO:0000256" key="2">
    <source>
        <dbReference type="ARBA" id="ARBA00004496"/>
    </source>
</evidence>
<dbReference type="Pfam" id="PF03095">
    <property type="entry name" value="PTPA"/>
    <property type="match status" value="1"/>
</dbReference>
<protein>
    <recommendedName>
        <fullName evidence="7">Serine/threonine-protein phosphatase 2A activator</fullName>
        <ecNumber evidence="7">5.2.1.8</ecNumber>
    </recommendedName>
    <alternativeName>
        <fullName evidence="7">Phosphotyrosyl phosphatase activator</fullName>
    </alternativeName>
</protein>
<dbReference type="GO" id="GO:0000159">
    <property type="term" value="C:protein phosphatase type 2A complex"/>
    <property type="evidence" value="ECO:0007669"/>
    <property type="project" value="TreeGrafter"/>
</dbReference>
<evidence type="ECO:0000256" key="7">
    <source>
        <dbReference type="RuleBase" id="RU361210"/>
    </source>
</evidence>
<comment type="subcellular location">
    <subcellularLocation>
        <location evidence="2 7">Cytoplasm</location>
    </subcellularLocation>
</comment>
<dbReference type="SUPFAM" id="SSF140984">
    <property type="entry name" value="PTPA-like"/>
    <property type="match status" value="1"/>
</dbReference>
<dbReference type="AlphaFoldDB" id="A0AAD2CAL4"/>
<keyword evidence="6 7" id="KW-0413">Isomerase</keyword>
<dbReference type="GO" id="GO:0007052">
    <property type="term" value="P:mitotic spindle organization"/>
    <property type="evidence" value="ECO:0007669"/>
    <property type="project" value="TreeGrafter"/>
</dbReference>
<dbReference type="Gene3D" id="1.20.120.1150">
    <property type="match status" value="1"/>
</dbReference>
<proteinExistence type="inferred from homology"/>
<dbReference type="PANTHER" id="PTHR10012:SF0">
    <property type="entry name" value="SERINE_THREONINE-PROTEIN PHOSPHATASE 2A ACTIVATOR"/>
    <property type="match status" value="1"/>
</dbReference>
<accession>A0AAD2CAL4</accession>
<dbReference type="GO" id="GO:0005634">
    <property type="term" value="C:nucleus"/>
    <property type="evidence" value="ECO:0007669"/>
    <property type="project" value="TreeGrafter"/>
</dbReference>
<organism evidence="8 9">
    <name type="scientific">Cylindrotheca closterium</name>
    <dbReference type="NCBI Taxonomy" id="2856"/>
    <lineage>
        <taxon>Eukaryota</taxon>
        <taxon>Sar</taxon>
        <taxon>Stramenopiles</taxon>
        <taxon>Ochrophyta</taxon>
        <taxon>Bacillariophyta</taxon>
        <taxon>Bacillariophyceae</taxon>
        <taxon>Bacillariophycidae</taxon>
        <taxon>Bacillariales</taxon>
        <taxon>Bacillariaceae</taxon>
        <taxon>Cylindrotheca</taxon>
    </lineage>
</organism>
<dbReference type="Proteomes" id="UP001295423">
    <property type="component" value="Unassembled WGS sequence"/>
</dbReference>
<dbReference type="PANTHER" id="PTHR10012">
    <property type="entry name" value="SERINE/THREONINE-PROTEIN PHOSPHATASE 2A REGULATORY SUBUNIT B"/>
    <property type="match status" value="1"/>
</dbReference>
<evidence type="ECO:0000256" key="1">
    <source>
        <dbReference type="ARBA" id="ARBA00000971"/>
    </source>
</evidence>
<evidence type="ECO:0000256" key="6">
    <source>
        <dbReference type="ARBA" id="ARBA00023235"/>
    </source>
</evidence>
<dbReference type="GO" id="GO:0008160">
    <property type="term" value="F:protein tyrosine phosphatase activator activity"/>
    <property type="evidence" value="ECO:0007669"/>
    <property type="project" value="TreeGrafter"/>
</dbReference>
<comment type="function">
    <text evidence="7">PPIases accelerate the folding of proteins. It catalyzes the cis-trans isomerization of proline imidic peptide bonds in oligopeptides.</text>
</comment>
<evidence type="ECO:0000256" key="4">
    <source>
        <dbReference type="ARBA" id="ARBA00022490"/>
    </source>
</evidence>
<dbReference type="GO" id="GO:0005737">
    <property type="term" value="C:cytoplasm"/>
    <property type="evidence" value="ECO:0007669"/>
    <property type="project" value="UniProtKB-SubCell"/>
</dbReference>
<evidence type="ECO:0000313" key="8">
    <source>
        <dbReference type="EMBL" id="CAJ1907440.1"/>
    </source>
</evidence>
<gene>
    <name evidence="8" type="ORF">CYCCA115_LOCUS487</name>
</gene>
<sequence length="386" mass="42658">MSITPENDDSSVPQRHIFNQVDMDAFAASDRRKEIMNFVETIGKSCAEGAAAYDPKNPLEGLTPSMASLHGSLETMIEWVDEFPPGDARAARFGNPAFREWHKQLLARSSAIITSCLLARGENLSLEGACQRGKEAAAGSFPASEDPSIGQLSCYLHDSFGQPIRLDYGTGHESSFLVFLLVLSKVKCFGEPPSKKSLAAITLSIFHQYLKVTRRLQTDYRLEPAGSHGVWGLDDYHCLPFYFGACQLHASSQAFGGELSSPNCINFEQTVRDHGDVFLYLSCIRYIRELKKAAPFFEASPMLYDVSQTMPNWDKVSRGMIRLYQGEVLNKLQVVQHFVFSKLFPATWKSSQVQRPAPTETFRAATAIPASGASGAMPPTRAPWAT</sequence>
<dbReference type="InterPro" id="IPR037218">
    <property type="entry name" value="PTPA_sf"/>
</dbReference>
<name>A0AAD2CAL4_9STRA</name>
<evidence type="ECO:0000256" key="5">
    <source>
        <dbReference type="ARBA" id="ARBA00023110"/>
    </source>
</evidence>